<dbReference type="GO" id="GO:0000271">
    <property type="term" value="P:polysaccharide biosynthetic process"/>
    <property type="evidence" value="ECO:0007669"/>
    <property type="project" value="InterPro"/>
</dbReference>
<sequence length="441" mass="48562">MNNQEQQHRTIAVIGLGFVGLPLSMLLISKGFSVIGIDLDETKIKSLKAGNSYISDIKGETIKSAITSGSFRPDADYGLIRKAEAVIICVPTPLDDESAPNLDYVTKAAESIREHLQKGQLVVLESSTYPGTTKDLVKPILEKSGLVCGKDFYLAYSPERVDPGNKFPIEVVPKVVGGATDACRDQVYQLYTSIYQEVVPVTSPETAELTKLLENTYRFINISFINEFAMICDKLGVDVWEVIRAASTKPYGFAAFYPGPGIGGHCIPVDPLYLQFIIGKKGISSDFIRLSEEMNERIVRYIAERSLQLAQKENTTEANILIYGVTYKRNVADVRESKSLDIIEKLVGTGAEVSYHDPHVPELRIGGKTFFSQPINSETLKDYDCIVILTDHAELPKELLLQYAKVIFDTRGILTDSSGNAKVVQLGNGLSQPCHPSAENE</sequence>
<dbReference type="RefSeq" id="WP_048355119.1">
    <property type="nucleotide sequence ID" value="NZ_CP023481.1"/>
</dbReference>
<feature type="transmembrane region" description="Helical" evidence="4">
    <location>
        <begin position="12"/>
        <end position="37"/>
    </location>
</feature>
<dbReference type="Pfam" id="PF00984">
    <property type="entry name" value="UDPG_MGDP_dh"/>
    <property type="match status" value="1"/>
</dbReference>
<dbReference type="PANTHER" id="PTHR43491">
    <property type="entry name" value="UDP-N-ACETYL-D-MANNOSAMINE DEHYDROGENASE"/>
    <property type="match status" value="1"/>
</dbReference>
<dbReference type="Pfam" id="PF03720">
    <property type="entry name" value="UDPG_MGDP_dh_C"/>
    <property type="match status" value="1"/>
</dbReference>
<organism evidence="6 8">
    <name type="scientific">Bacillus glycinifermentans</name>
    <dbReference type="NCBI Taxonomy" id="1664069"/>
    <lineage>
        <taxon>Bacteria</taxon>
        <taxon>Bacillati</taxon>
        <taxon>Bacillota</taxon>
        <taxon>Bacilli</taxon>
        <taxon>Bacillales</taxon>
        <taxon>Bacillaceae</taxon>
        <taxon>Bacillus</taxon>
    </lineage>
</organism>
<evidence type="ECO:0000259" key="5">
    <source>
        <dbReference type="SMART" id="SM00984"/>
    </source>
</evidence>
<dbReference type="AlphaFoldDB" id="A0A0J6H899"/>
<dbReference type="PIRSF" id="PIRSF500136">
    <property type="entry name" value="UDP_ManNAc_DH"/>
    <property type="match status" value="1"/>
</dbReference>
<keyword evidence="9" id="KW-1185">Reference proteome</keyword>
<evidence type="ECO:0000313" key="7">
    <source>
        <dbReference type="EMBL" id="MEC0486441.1"/>
    </source>
</evidence>
<reference evidence="7 9" key="3">
    <citation type="submission" date="2023-03" db="EMBL/GenBank/DDBJ databases">
        <title>Agriculturally important microbes genome sequencing.</title>
        <authorList>
            <person name="Dunlap C."/>
        </authorList>
    </citation>
    <scope>NUCLEOTIDE SEQUENCE [LARGE SCALE GENOMIC DNA]</scope>
    <source>
        <strain evidence="7 9">CBP-3203</strain>
    </source>
</reference>
<dbReference type="OrthoDB" id="9803238at2"/>
<dbReference type="GO" id="GO:0016616">
    <property type="term" value="F:oxidoreductase activity, acting on the CH-OH group of donors, NAD or NADP as acceptor"/>
    <property type="evidence" value="ECO:0007669"/>
    <property type="project" value="InterPro"/>
</dbReference>
<reference evidence="6" key="2">
    <citation type="submission" date="2015-10" db="EMBL/GenBank/DDBJ databases">
        <authorList>
            <person name="Gilbert D.G."/>
        </authorList>
    </citation>
    <scope>NUCLEOTIDE SEQUENCE</scope>
    <source>
        <strain evidence="6">GO-13</strain>
    </source>
</reference>
<dbReference type="NCBIfam" id="TIGR03026">
    <property type="entry name" value="NDP-sugDHase"/>
    <property type="match status" value="1"/>
</dbReference>
<comment type="caution">
    <text evidence="6">The sequence shown here is derived from an EMBL/GenBank/DDBJ whole genome shotgun (WGS) entry which is preliminary data.</text>
</comment>
<accession>A0A0J6HDQ4</accession>
<dbReference type="SUPFAM" id="SSF48179">
    <property type="entry name" value="6-phosphogluconate dehydrogenase C-terminal domain-like"/>
    <property type="match status" value="1"/>
</dbReference>
<dbReference type="InterPro" id="IPR001732">
    <property type="entry name" value="UDP-Glc/GDP-Man_DH_N"/>
</dbReference>
<keyword evidence="2" id="KW-0520">NAD</keyword>
<protein>
    <submittedName>
        <fullName evidence="7">Nucleotide sugar dehydrogenase</fullName>
    </submittedName>
    <submittedName>
        <fullName evidence="6">UDP-N-acetyl-D-glucosamine dehydrogenase</fullName>
    </submittedName>
</protein>
<keyword evidence="4" id="KW-0812">Transmembrane</keyword>
<feature type="domain" description="UDP-glucose/GDP-mannose dehydrogenase C-terminal" evidence="5">
    <location>
        <begin position="321"/>
        <end position="416"/>
    </location>
</feature>
<proteinExistence type="inferred from homology"/>
<dbReference type="EMBL" id="LECW02000035">
    <property type="protein sequence ID" value="KRT92084.1"/>
    <property type="molecule type" value="Genomic_DNA"/>
</dbReference>
<dbReference type="PIRSF" id="PIRSF000124">
    <property type="entry name" value="UDPglc_GDPman_dh"/>
    <property type="match status" value="1"/>
</dbReference>
<dbReference type="InterPro" id="IPR008927">
    <property type="entry name" value="6-PGluconate_DH-like_C_sf"/>
</dbReference>
<evidence type="ECO:0000256" key="4">
    <source>
        <dbReference type="SAM" id="Phobius"/>
    </source>
</evidence>
<dbReference type="Proteomes" id="UP000036168">
    <property type="component" value="Unassembled WGS sequence"/>
</dbReference>
<dbReference type="InterPro" id="IPR036220">
    <property type="entry name" value="UDP-Glc/GDP-Man_DH_C_sf"/>
</dbReference>
<evidence type="ECO:0000313" key="6">
    <source>
        <dbReference type="EMBL" id="KRT92084.1"/>
    </source>
</evidence>
<reference evidence="6 8" key="1">
    <citation type="journal article" date="2015" name="Int. J. Syst. Evol. Microbiol.">
        <title>Bacillus glycinifermentans sp. nov., isolated from fermented soybean paste.</title>
        <authorList>
            <person name="Kim S.J."/>
            <person name="Dunlap C.A."/>
            <person name="Kwon S.W."/>
            <person name="Rooney A.P."/>
        </authorList>
    </citation>
    <scope>NUCLEOTIDE SEQUENCE [LARGE SCALE GENOMIC DNA]</scope>
    <source>
        <strain evidence="6 8">GO-13</strain>
    </source>
</reference>
<dbReference type="Gene3D" id="3.40.50.720">
    <property type="entry name" value="NAD(P)-binding Rossmann-like Domain"/>
    <property type="match status" value="2"/>
</dbReference>
<keyword evidence="4" id="KW-1133">Transmembrane helix</keyword>
<comment type="similarity">
    <text evidence="3">Belongs to the UDP-glucose/GDP-mannose dehydrogenase family.</text>
</comment>
<evidence type="ECO:0000256" key="2">
    <source>
        <dbReference type="ARBA" id="ARBA00023027"/>
    </source>
</evidence>
<gene>
    <name evidence="6" type="ORF">AB447_222655</name>
    <name evidence="7" type="ORF">P8828_16765</name>
</gene>
<accession>A0A0J6H899</accession>
<dbReference type="SUPFAM" id="SSF51735">
    <property type="entry name" value="NAD(P)-binding Rossmann-fold domains"/>
    <property type="match status" value="1"/>
</dbReference>
<dbReference type="GO" id="GO:0051287">
    <property type="term" value="F:NAD binding"/>
    <property type="evidence" value="ECO:0007669"/>
    <property type="project" value="InterPro"/>
</dbReference>
<evidence type="ECO:0000256" key="1">
    <source>
        <dbReference type="ARBA" id="ARBA00023002"/>
    </source>
</evidence>
<keyword evidence="1" id="KW-0560">Oxidoreductase</keyword>
<dbReference type="Proteomes" id="UP001341297">
    <property type="component" value="Unassembled WGS sequence"/>
</dbReference>
<keyword evidence="4" id="KW-0472">Membrane</keyword>
<dbReference type="InterPro" id="IPR028359">
    <property type="entry name" value="UDP_ManNAc/GlcNAc_DH"/>
</dbReference>
<evidence type="ECO:0000313" key="8">
    <source>
        <dbReference type="Proteomes" id="UP000036168"/>
    </source>
</evidence>
<dbReference type="EMBL" id="JARRTL010000018">
    <property type="protein sequence ID" value="MEC0486441.1"/>
    <property type="molecule type" value="Genomic_DNA"/>
</dbReference>
<dbReference type="InterPro" id="IPR014026">
    <property type="entry name" value="UDP-Glc/GDP-Man_DH_dimer"/>
</dbReference>
<dbReference type="STRING" id="1664069.BGLY_0829"/>
<evidence type="ECO:0000313" key="9">
    <source>
        <dbReference type="Proteomes" id="UP001341297"/>
    </source>
</evidence>
<name>A0A0J6H899_9BACI</name>
<dbReference type="PATRIC" id="fig|1664069.3.peg.4062"/>
<dbReference type="GO" id="GO:0016628">
    <property type="term" value="F:oxidoreductase activity, acting on the CH-CH group of donors, NAD or NADP as acceptor"/>
    <property type="evidence" value="ECO:0007669"/>
    <property type="project" value="InterPro"/>
</dbReference>
<dbReference type="InterPro" id="IPR017476">
    <property type="entry name" value="UDP-Glc/GDP-Man"/>
</dbReference>
<dbReference type="SUPFAM" id="SSF52413">
    <property type="entry name" value="UDP-glucose/GDP-mannose dehydrogenase C-terminal domain"/>
    <property type="match status" value="1"/>
</dbReference>
<dbReference type="InterPro" id="IPR036291">
    <property type="entry name" value="NAD(P)-bd_dom_sf"/>
</dbReference>
<dbReference type="SMART" id="SM00984">
    <property type="entry name" value="UDPG_MGDP_dh_C"/>
    <property type="match status" value="1"/>
</dbReference>
<dbReference type="Pfam" id="PF03721">
    <property type="entry name" value="UDPG_MGDP_dh_N"/>
    <property type="match status" value="1"/>
</dbReference>
<dbReference type="PANTHER" id="PTHR43491:SF1">
    <property type="entry name" value="UDP-N-ACETYL-D-MANNOSAMINE DEHYDROGENASE"/>
    <property type="match status" value="1"/>
</dbReference>
<dbReference type="InterPro" id="IPR014027">
    <property type="entry name" value="UDP-Glc/GDP-Man_DH_C"/>
</dbReference>
<evidence type="ECO:0000256" key="3">
    <source>
        <dbReference type="PIRNR" id="PIRNR000124"/>
    </source>
</evidence>